<evidence type="ECO:0000256" key="1">
    <source>
        <dbReference type="ARBA" id="ARBA00022723"/>
    </source>
</evidence>
<dbReference type="InterPro" id="IPR002762">
    <property type="entry name" value="CbiX-like"/>
</dbReference>
<reference evidence="4 5" key="1">
    <citation type="submission" date="2017-09" db="EMBL/GenBank/DDBJ databases">
        <authorList>
            <person name="Lee N."/>
            <person name="Cho B.-K."/>
        </authorList>
    </citation>
    <scope>NUCLEOTIDE SEQUENCE [LARGE SCALE GENOMIC DNA]</scope>
    <source>
        <strain evidence="4 5">ATCC 12853</strain>
    </source>
</reference>
<organism evidence="4 5">
    <name type="scientific">Streptomyces kanamyceticus</name>
    <dbReference type="NCBI Taxonomy" id="1967"/>
    <lineage>
        <taxon>Bacteria</taxon>
        <taxon>Bacillati</taxon>
        <taxon>Actinomycetota</taxon>
        <taxon>Actinomycetes</taxon>
        <taxon>Kitasatosporales</taxon>
        <taxon>Streptomycetaceae</taxon>
        <taxon>Streptomyces</taxon>
    </lineage>
</organism>
<feature type="compositionally biased region" description="Basic and acidic residues" evidence="3">
    <location>
        <begin position="37"/>
        <end position="46"/>
    </location>
</feature>
<dbReference type="PANTHER" id="PTHR33542:SF5">
    <property type="entry name" value="FERROCHELATASE CHE1"/>
    <property type="match status" value="1"/>
</dbReference>
<dbReference type="Gene3D" id="3.40.50.1400">
    <property type="match status" value="2"/>
</dbReference>
<evidence type="ECO:0000313" key="4">
    <source>
        <dbReference type="EMBL" id="QEU94540.1"/>
    </source>
</evidence>
<dbReference type="Pfam" id="PF01903">
    <property type="entry name" value="CbiX"/>
    <property type="match status" value="2"/>
</dbReference>
<dbReference type="KEGG" id="ska:CP970_29845"/>
<dbReference type="RefSeq" id="WP_150494158.1">
    <property type="nucleotide sequence ID" value="NZ_CP023699.1"/>
</dbReference>
<protein>
    <submittedName>
        <fullName evidence="4">Sirohydrochlorin chelatase</fullName>
    </submittedName>
</protein>
<sequence>MTPSNPLRDESGSTHLDSTAQLMDRITSQLGSQLRRVSPDGGRRPDPSAPLVLVAHGSRDPRALATVEDLAERVRELRPGLTVGIGHIELTEPLLTDTLTGLRPGPAVLVPLLLGRGQHVKRDLPAAAARAPHLDCRAAAPLGPHPLLVDALHARLTEAGWPVAPGTARRRGLGVVLAAAGSRDPDAAADTETAAGLLAERLGVPVVPAYAAPTAACARTVPEALRALAAEGRHRAAVAAYFTAPGRFAAQAADAAPWIAAAPLGAHPALARLVLHRYDRASTTRPVAEPRRLTRV</sequence>
<dbReference type="GO" id="GO:0046872">
    <property type="term" value="F:metal ion binding"/>
    <property type="evidence" value="ECO:0007669"/>
    <property type="project" value="UniProtKB-KW"/>
</dbReference>
<dbReference type="GO" id="GO:0016829">
    <property type="term" value="F:lyase activity"/>
    <property type="evidence" value="ECO:0007669"/>
    <property type="project" value="UniProtKB-KW"/>
</dbReference>
<evidence type="ECO:0000256" key="3">
    <source>
        <dbReference type="SAM" id="MobiDB-lite"/>
    </source>
</evidence>
<evidence type="ECO:0000313" key="5">
    <source>
        <dbReference type="Proteomes" id="UP000325529"/>
    </source>
</evidence>
<keyword evidence="2" id="KW-0456">Lyase</keyword>
<dbReference type="Proteomes" id="UP000325529">
    <property type="component" value="Chromosome"/>
</dbReference>
<proteinExistence type="predicted"/>
<dbReference type="SUPFAM" id="SSF53800">
    <property type="entry name" value="Chelatase"/>
    <property type="match status" value="1"/>
</dbReference>
<dbReference type="AlphaFoldDB" id="A0A5J6GF40"/>
<keyword evidence="5" id="KW-1185">Reference proteome</keyword>
<dbReference type="CDD" id="cd03416">
    <property type="entry name" value="CbiX_SirB_N"/>
    <property type="match status" value="1"/>
</dbReference>
<name>A0A5J6GF40_STRKN</name>
<keyword evidence="1" id="KW-0479">Metal-binding</keyword>
<gene>
    <name evidence="4" type="ORF">CP970_29845</name>
</gene>
<dbReference type="EMBL" id="CP023699">
    <property type="protein sequence ID" value="QEU94540.1"/>
    <property type="molecule type" value="Genomic_DNA"/>
</dbReference>
<accession>A0A5J6GF40</accession>
<dbReference type="InterPro" id="IPR050963">
    <property type="entry name" value="Sirohydro_Cobaltochel/CbiX"/>
</dbReference>
<evidence type="ECO:0000256" key="2">
    <source>
        <dbReference type="ARBA" id="ARBA00023239"/>
    </source>
</evidence>
<dbReference type="PANTHER" id="PTHR33542">
    <property type="entry name" value="SIROHYDROCHLORIN FERROCHELATASE, CHLOROPLASTIC"/>
    <property type="match status" value="1"/>
</dbReference>
<feature type="region of interest" description="Disordered" evidence="3">
    <location>
        <begin position="27"/>
        <end position="50"/>
    </location>
</feature>